<feature type="region of interest" description="Disordered" evidence="1">
    <location>
        <begin position="190"/>
        <end position="275"/>
    </location>
</feature>
<feature type="compositionally biased region" description="Basic and acidic residues" evidence="1">
    <location>
        <begin position="249"/>
        <end position="263"/>
    </location>
</feature>
<gene>
    <name evidence="2" type="ORF">PF008_g15018</name>
</gene>
<comment type="caution">
    <text evidence="2">The sequence shown here is derived from an EMBL/GenBank/DDBJ whole genome shotgun (WGS) entry which is preliminary data.</text>
</comment>
<feature type="compositionally biased region" description="Low complexity" evidence="1">
    <location>
        <begin position="1"/>
        <end position="12"/>
    </location>
</feature>
<feature type="region of interest" description="Disordered" evidence="1">
    <location>
        <begin position="478"/>
        <end position="511"/>
    </location>
</feature>
<feature type="compositionally biased region" description="Acidic residues" evidence="1">
    <location>
        <begin position="867"/>
        <end position="885"/>
    </location>
</feature>
<evidence type="ECO:0000256" key="1">
    <source>
        <dbReference type="SAM" id="MobiDB-lite"/>
    </source>
</evidence>
<feature type="region of interest" description="Disordered" evidence="1">
    <location>
        <begin position="1"/>
        <end position="33"/>
    </location>
</feature>
<feature type="compositionally biased region" description="Acidic residues" evidence="1">
    <location>
        <begin position="482"/>
        <end position="492"/>
    </location>
</feature>
<organism evidence="2 3">
    <name type="scientific">Phytophthora fragariae</name>
    <dbReference type="NCBI Taxonomy" id="53985"/>
    <lineage>
        <taxon>Eukaryota</taxon>
        <taxon>Sar</taxon>
        <taxon>Stramenopiles</taxon>
        <taxon>Oomycota</taxon>
        <taxon>Peronosporomycetes</taxon>
        <taxon>Peronosporales</taxon>
        <taxon>Peronosporaceae</taxon>
        <taxon>Phytophthora</taxon>
    </lineage>
</organism>
<feature type="region of interest" description="Disordered" evidence="1">
    <location>
        <begin position="361"/>
        <end position="393"/>
    </location>
</feature>
<feature type="region of interest" description="Disordered" evidence="1">
    <location>
        <begin position="725"/>
        <end position="751"/>
    </location>
</feature>
<evidence type="ECO:0000313" key="2">
    <source>
        <dbReference type="EMBL" id="KAE9332290.1"/>
    </source>
</evidence>
<dbReference type="Proteomes" id="UP000486351">
    <property type="component" value="Unassembled WGS sequence"/>
</dbReference>
<evidence type="ECO:0000313" key="3">
    <source>
        <dbReference type="Proteomes" id="UP000486351"/>
    </source>
</evidence>
<name>A0A6G0RFV1_9STRA</name>
<feature type="region of interest" description="Disordered" evidence="1">
    <location>
        <begin position="1276"/>
        <end position="1311"/>
    </location>
</feature>
<reference evidence="2 3" key="1">
    <citation type="submission" date="2018-09" db="EMBL/GenBank/DDBJ databases">
        <title>Genomic investigation of the strawberry pathogen Phytophthora fragariae indicates pathogenicity is determined by transcriptional variation in three key races.</title>
        <authorList>
            <person name="Adams T.M."/>
            <person name="Armitage A.D."/>
            <person name="Sobczyk M.K."/>
            <person name="Bates H.J."/>
            <person name="Dunwell J.M."/>
            <person name="Nellist C.F."/>
            <person name="Harrison R.J."/>
        </authorList>
    </citation>
    <scope>NUCLEOTIDE SEQUENCE [LARGE SCALE GENOMIC DNA]</scope>
    <source>
        <strain evidence="2 3">NOV-77</strain>
    </source>
</reference>
<feature type="compositionally biased region" description="Pro residues" evidence="1">
    <location>
        <begin position="13"/>
        <end position="28"/>
    </location>
</feature>
<proteinExistence type="predicted"/>
<protein>
    <submittedName>
        <fullName evidence="2">Uncharacterized protein</fullName>
    </submittedName>
</protein>
<sequence length="1311" mass="144590">MADPKASGSVAPAGPPSSPPQPSTPAPPSSINMFYPIEREDSAAPLSIIEEGDEHDLGAEAFADMAMGGMDMSLELNSLQIRAFLARNEAQSESTGAFTAAAVREEPPKPQQQQTPEVSAYEALRNGTVHYSRREDKVRALQEHPVVASVASDGRTVGCKCGRNVRLNPPWYILKFEQHVASRNCSFLRQGRPSSKKRKREEVEVETGAATGENVQQADSQRREGGEEGTGAGAGQEHSQSQDGNVGEGQERDEAGDDVGKEREEEEMDESGEYSLQAVDAILRREFGVVQDSRRVIVPPTANAPGDHVRMFKGAMTLRDNAHFTRITPDGRFAECKCSRIVLLGGPWQPGQFLMHVADKQKPKKRAKPSSPAMGHEQWKTKRGPPSGISPTPTARTMISAGVLMRSPTSASALLQAHKAKKSFPREIRWDIARARGLLPCPGLRDERMNTFVASAVQLTGGARQRQKIARELFPHLFPDNSEYDQTDEESKESDMEHRSTPSISKKRQPKLQQQLLEAEKMLLHDVIEGEALWFVDKDGNSVRSLDCLAIIDSGKGEIRCASCTALRTNAALRSAAATKYKMATRPGPPRNPINRKFCSGRVCSLLEAEFDMREPYARVLRDLALADIPSALNTWMEMASMGLSGDFDTHPALLGLTEAMVRLKDKEQRGVGLQNMTYSDLLDTFMRSLADLSPEACELFQKHLGGRKQRQLLAATSRSLLSSKRKLLPPTTPKVVQDQESSDSLYDGVSNPVTTARVTTEDGFVHLLESSVVGLGVPNLSIGDIQDVDLSSFPTSAGMQSHQTNHPSQSEVIISTGLSVETESTLTADSFQLPIARNESETRTDGATDGATGVTSSETLTTGDEHDPDDDVDESKDADGEGQMESDPAAVAFLSELAPPEDNVASKADDVVMPTDHVPCTGLRDENVQAYVANAVQIVGGSRPRYVIARELFPRVFGNDKKVRIVDKLDDEQRLVLQDAVFSECLWRVDKEGRCVRSLRCKRFIPVSDNHDRANPQYQGVCRACRDLRTVPNFRSVLSRSKVPKKLENIKYVPSVYTESDPFLRKLSKNAAFRGLYQTVKRLASPAPGDSSEAGAERLKRVYFWLRFARMGVFGYFKSHPVFEGLMKSMVEIKDKERRGVGKQNMQYSRALDEFMQSMAQTSTEAFELFAAQFCGRTLRSQKVKRRTTPPPVFSAPLQTTTEGVMAEENSSAVVPVTHTTLQPHQHQQYLMPPDDLLSGRSLSTEESQRFMDRMMAEVTREIQLAAGHRPEDITADATGHEQPTNDEDESNRVGPETYLNDEGVLTTEI</sequence>
<dbReference type="EMBL" id="QXFY01000956">
    <property type="protein sequence ID" value="KAE9332290.1"/>
    <property type="molecule type" value="Genomic_DNA"/>
</dbReference>
<feature type="region of interest" description="Disordered" evidence="1">
    <location>
        <begin position="831"/>
        <end position="886"/>
    </location>
</feature>
<accession>A0A6G0RFV1</accession>